<reference evidence="12" key="2">
    <citation type="journal article" date="2014" name="ISME J.">
        <title>Microbial stratification in low pH oxic and suboxic macroscopic growths along an acid mine drainage.</title>
        <authorList>
            <person name="Mendez-Garcia C."/>
            <person name="Mesa V."/>
            <person name="Sprenger R.R."/>
            <person name="Richter M."/>
            <person name="Diez M.S."/>
            <person name="Solano J."/>
            <person name="Bargiela R."/>
            <person name="Golyshina O.V."/>
            <person name="Manteca A."/>
            <person name="Ramos J.L."/>
            <person name="Gallego J.R."/>
            <person name="Llorente I."/>
            <person name="Martins Dos Santos V.A."/>
            <person name="Jensen O.N."/>
            <person name="Pelaez A.I."/>
            <person name="Sanchez J."/>
            <person name="Ferrer M."/>
        </authorList>
    </citation>
    <scope>NUCLEOTIDE SEQUENCE</scope>
</reference>
<dbReference type="InterPro" id="IPR042090">
    <property type="entry name" value="CCA_tRNA_nucleotrans_2"/>
</dbReference>
<organism evidence="12">
    <name type="scientific">mine drainage metagenome</name>
    <dbReference type="NCBI Taxonomy" id="410659"/>
    <lineage>
        <taxon>unclassified sequences</taxon>
        <taxon>metagenomes</taxon>
        <taxon>ecological metagenomes</taxon>
    </lineage>
</organism>
<keyword evidence="6" id="KW-0692">RNA repair</keyword>
<dbReference type="HAMAP" id="MF_01264">
    <property type="entry name" value="CCA_arch"/>
    <property type="match status" value="1"/>
</dbReference>
<evidence type="ECO:0000256" key="5">
    <source>
        <dbReference type="ARBA" id="ARBA00022741"/>
    </source>
</evidence>
<dbReference type="InterPro" id="IPR006116">
    <property type="entry name" value="NT_2-5OAS_ClassI-CCAase"/>
</dbReference>
<dbReference type="GO" id="GO:0003723">
    <property type="term" value="F:RNA binding"/>
    <property type="evidence" value="ECO:0007669"/>
    <property type="project" value="UniProtKB-KW"/>
</dbReference>
<dbReference type="PANTHER" id="PTHR39643">
    <property type="entry name" value="CCA-ADDING ENZYME"/>
    <property type="match status" value="1"/>
</dbReference>
<dbReference type="GO" id="GO:0005524">
    <property type="term" value="F:ATP binding"/>
    <property type="evidence" value="ECO:0007669"/>
    <property type="project" value="UniProtKB-KW"/>
</dbReference>
<dbReference type="GO" id="GO:0001680">
    <property type="term" value="P:tRNA 3'-terminal CCA addition"/>
    <property type="evidence" value="ECO:0007669"/>
    <property type="project" value="InterPro"/>
</dbReference>
<feature type="domain" description="tRNA nucleotidyltransferase substrate binding" evidence="11">
    <location>
        <begin position="136"/>
        <end position="238"/>
    </location>
</feature>
<dbReference type="SUPFAM" id="SSF81301">
    <property type="entry name" value="Nucleotidyltransferase"/>
    <property type="match status" value="1"/>
</dbReference>
<proteinExistence type="inferred from homology"/>
<evidence type="ECO:0000259" key="11">
    <source>
        <dbReference type="Pfam" id="PF09249"/>
    </source>
</evidence>
<feature type="non-terminal residue" evidence="12">
    <location>
        <position position="1"/>
    </location>
</feature>
<sequence>TLARVERARRELVERVQEAARARQSPLVRALVAGSAARGTFLSDRLDIDLFLLFAPDLPRDRLREEGLALGHAILSDPETRYAEHPYLRGRFHGFAVDAVPGYAVTDPSRPQSPVDRTPFHQEYLSARETPELVGQVRLAKQFFRALGVYGSEARTEGVSGYLVELLVLHFGSLRGLLTAARSWRIPVRLAAPALDPPRLPAEVALILADPVDPHRNVASALSRRNLGLLILAAGAYL</sequence>
<evidence type="ECO:0000256" key="8">
    <source>
        <dbReference type="ARBA" id="ARBA00022842"/>
    </source>
</evidence>
<keyword evidence="9" id="KW-0694">RNA-binding</keyword>
<dbReference type="PANTHER" id="PTHR39643:SF1">
    <property type="entry name" value="CCA-ADDING ENZYME"/>
    <property type="match status" value="1"/>
</dbReference>
<keyword evidence="2" id="KW-0819">tRNA processing</keyword>
<dbReference type="Pfam" id="PF09249">
    <property type="entry name" value="tRNA_NucTransf2"/>
    <property type="match status" value="1"/>
</dbReference>
<evidence type="ECO:0000259" key="10">
    <source>
        <dbReference type="Pfam" id="PF01909"/>
    </source>
</evidence>
<evidence type="ECO:0000256" key="7">
    <source>
        <dbReference type="ARBA" id="ARBA00022840"/>
    </source>
</evidence>
<comment type="caution">
    <text evidence="12">The sequence shown here is derived from an EMBL/GenBank/DDBJ whole genome shotgun (WGS) entry which is preliminary data.</text>
</comment>
<reference evidence="12" key="1">
    <citation type="submission" date="2013-08" db="EMBL/GenBank/DDBJ databases">
        <authorList>
            <person name="Mendez C."/>
            <person name="Richter M."/>
            <person name="Ferrer M."/>
            <person name="Sanchez J."/>
        </authorList>
    </citation>
    <scope>NUCLEOTIDE SEQUENCE</scope>
</reference>
<evidence type="ECO:0000256" key="3">
    <source>
        <dbReference type="ARBA" id="ARBA00022695"/>
    </source>
</evidence>
<dbReference type="GO" id="GO:0004810">
    <property type="term" value="F:CCA tRNA nucleotidyltransferase activity"/>
    <property type="evidence" value="ECO:0007669"/>
    <property type="project" value="InterPro"/>
</dbReference>
<keyword evidence="5" id="KW-0547">Nucleotide-binding</keyword>
<dbReference type="InterPro" id="IPR015329">
    <property type="entry name" value="tRNA_NucTransf2"/>
</dbReference>
<dbReference type="SUPFAM" id="SSF81631">
    <property type="entry name" value="PAP/OAS1 substrate-binding domain"/>
    <property type="match status" value="1"/>
</dbReference>
<dbReference type="Gene3D" id="3.30.460.10">
    <property type="entry name" value="Beta Polymerase, domain 2"/>
    <property type="match status" value="1"/>
</dbReference>
<keyword evidence="1" id="KW-0808">Transferase</keyword>
<dbReference type="Pfam" id="PF01909">
    <property type="entry name" value="NTP_transf_2"/>
    <property type="match status" value="1"/>
</dbReference>
<dbReference type="EMBL" id="AUZY01008535">
    <property type="protein sequence ID" value="EQD45639.1"/>
    <property type="molecule type" value="Genomic_DNA"/>
</dbReference>
<keyword evidence="8" id="KW-0460">Magnesium</keyword>
<keyword evidence="3" id="KW-0548">Nucleotidyltransferase</keyword>
<gene>
    <name evidence="12" type="ORF">B1B_12980</name>
</gene>
<keyword evidence="4" id="KW-0479">Metal-binding</keyword>
<feature type="domain" description="Polymerase nucleotidyl transferase" evidence="10">
    <location>
        <begin position="16"/>
        <end position="121"/>
    </location>
</feature>
<evidence type="ECO:0000256" key="1">
    <source>
        <dbReference type="ARBA" id="ARBA00022679"/>
    </source>
</evidence>
<dbReference type="CDD" id="cd05400">
    <property type="entry name" value="NT_2-5OAS_ClassI-CCAase"/>
    <property type="match status" value="1"/>
</dbReference>
<name>T1AYA9_9ZZZZ</name>
<evidence type="ECO:0000313" key="12">
    <source>
        <dbReference type="EMBL" id="EQD45639.1"/>
    </source>
</evidence>
<evidence type="ECO:0000256" key="2">
    <source>
        <dbReference type="ARBA" id="ARBA00022694"/>
    </source>
</evidence>
<feature type="non-terminal residue" evidence="12">
    <location>
        <position position="238"/>
    </location>
</feature>
<dbReference type="InterPro" id="IPR043519">
    <property type="entry name" value="NT_sf"/>
</dbReference>
<dbReference type="GO" id="GO:0042245">
    <property type="term" value="P:RNA repair"/>
    <property type="evidence" value="ECO:0007669"/>
    <property type="project" value="UniProtKB-KW"/>
</dbReference>
<protein>
    <submittedName>
        <fullName evidence="12">tRNA CCA-pyrophosphorylase</fullName>
    </submittedName>
</protein>
<accession>T1AYA9</accession>
<evidence type="ECO:0000256" key="6">
    <source>
        <dbReference type="ARBA" id="ARBA00022800"/>
    </source>
</evidence>
<dbReference type="InterPro" id="IPR002934">
    <property type="entry name" value="Polymerase_NTP_transf_dom"/>
</dbReference>
<evidence type="ECO:0000256" key="9">
    <source>
        <dbReference type="ARBA" id="ARBA00022884"/>
    </source>
</evidence>
<dbReference type="AlphaFoldDB" id="T1AYA9"/>
<evidence type="ECO:0000256" key="4">
    <source>
        <dbReference type="ARBA" id="ARBA00022723"/>
    </source>
</evidence>
<dbReference type="Gene3D" id="1.10.1410.30">
    <property type="entry name" value="CCA tRNA nucleotidyltransferase, domain 2"/>
    <property type="match status" value="1"/>
</dbReference>
<keyword evidence="7" id="KW-0067">ATP-binding</keyword>
<dbReference type="GO" id="GO:0046872">
    <property type="term" value="F:metal ion binding"/>
    <property type="evidence" value="ECO:0007669"/>
    <property type="project" value="UniProtKB-KW"/>
</dbReference>
<dbReference type="InterPro" id="IPR008229">
    <property type="entry name" value="CCA-adding_arc"/>
</dbReference>